<dbReference type="Gene3D" id="1.10.10.10">
    <property type="entry name" value="Winged helix-like DNA-binding domain superfamily/Winged helix DNA-binding domain"/>
    <property type="match status" value="1"/>
</dbReference>
<dbReference type="Gene3D" id="1.10.10.570">
    <property type="entry name" value="Winged helix' DNA-binding domain. Chain C. Domain 1"/>
    <property type="match status" value="1"/>
</dbReference>
<gene>
    <name evidence="9" type="ORF">NA57DRAFT_45902</name>
</gene>
<evidence type="ECO:0000256" key="7">
    <source>
        <dbReference type="ARBA" id="ARBA00030094"/>
    </source>
</evidence>
<dbReference type="GO" id="GO:0005198">
    <property type="term" value="F:structural molecule activity"/>
    <property type="evidence" value="ECO:0007669"/>
    <property type="project" value="TreeGrafter"/>
</dbReference>
<name>A0A9P4I8K9_9PEZI</name>
<dbReference type="FunFam" id="1.10.10.570:FF:000003">
    <property type="entry name" value="Vacuolar protein-sorting-associated protein 25"/>
    <property type="match status" value="1"/>
</dbReference>
<dbReference type="InterPro" id="IPR014041">
    <property type="entry name" value="ESCRT-II_cplx_Vps25-sub_N"/>
</dbReference>
<dbReference type="GO" id="GO:0042803">
    <property type="term" value="F:protein homodimerization activity"/>
    <property type="evidence" value="ECO:0007669"/>
    <property type="project" value="TreeGrafter"/>
</dbReference>
<keyword evidence="10" id="KW-1185">Reference proteome</keyword>
<dbReference type="Proteomes" id="UP000799772">
    <property type="component" value="Unassembled WGS sequence"/>
</dbReference>
<evidence type="ECO:0000256" key="8">
    <source>
        <dbReference type="SAM" id="MobiDB-lite"/>
    </source>
</evidence>
<evidence type="ECO:0000313" key="9">
    <source>
        <dbReference type="EMBL" id="KAF2094883.1"/>
    </source>
</evidence>
<evidence type="ECO:0000256" key="3">
    <source>
        <dbReference type="ARBA" id="ARBA00017934"/>
    </source>
</evidence>
<dbReference type="OrthoDB" id="245150at2759"/>
<comment type="similarity">
    <text evidence="2">Belongs to the VPS25 family.</text>
</comment>
<dbReference type="InterPro" id="IPR036390">
    <property type="entry name" value="WH_DNA-bd_sf"/>
</dbReference>
<dbReference type="Pfam" id="PF05871">
    <property type="entry name" value="ESCRT-II"/>
    <property type="match status" value="1"/>
</dbReference>
<reference evidence="9" key="1">
    <citation type="journal article" date="2020" name="Stud. Mycol.">
        <title>101 Dothideomycetes genomes: a test case for predicting lifestyles and emergence of pathogens.</title>
        <authorList>
            <person name="Haridas S."/>
            <person name="Albert R."/>
            <person name="Binder M."/>
            <person name="Bloem J."/>
            <person name="Labutti K."/>
            <person name="Salamov A."/>
            <person name="Andreopoulos B."/>
            <person name="Baker S."/>
            <person name="Barry K."/>
            <person name="Bills G."/>
            <person name="Bluhm B."/>
            <person name="Cannon C."/>
            <person name="Castanera R."/>
            <person name="Culley D."/>
            <person name="Daum C."/>
            <person name="Ezra D."/>
            <person name="Gonzalez J."/>
            <person name="Henrissat B."/>
            <person name="Kuo A."/>
            <person name="Liang C."/>
            <person name="Lipzen A."/>
            <person name="Lutzoni F."/>
            <person name="Magnuson J."/>
            <person name="Mondo S."/>
            <person name="Nolan M."/>
            <person name="Ohm R."/>
            <person name="Pangilinan J."/>
            <person name="Park H.-J."/>
            <person name="Ramirez L."/>
            <person name="Alfaro M."/>
            <person name="Sun H."/>
            <person name="Tritt A."/>
            <person name="Yoshinaga Y."/>
            <person name="Zwiers L.-H."/>
            <person name="Turgeon B."/>
            <person name="Goodwin S."/>
            <person name="Spatafora J."/>
            <person name="Crous P."/>
            <person name="Grigoriev I."/>
        </authorList>
    </citation>
    <scope>NUCLEOTIDE SEQUENCE</scope>
    <source>
        <strain evidence="9">CBS 133067</strain>
    </source>
</reference>
<dbReference type="InterPro" id="IPR036388">
    <property type="entry name" value="WH-like_DNA-bd_sf"/>
</dbReference>
<evidence type="ECO:0000313" key="10">
    <source>
        <dbReference type="Proteomes" id="UP000799772"/>
    </source>
</evidence>
<comment type="subcellular location">
    <subcellularLocation>
        <location evidence="1">Cytoplasm</location>
    </subcellularLocation>
</comment>
<dbReference type="PANTHER" id="PTHR13149">
    <property type="entry name" value="VACUOLAR PROTEIN SORTING-ASSOCIATED PROTEIN VPS25"/>
    <property type="match status" value="1"/>
</dbReference>
<comment type="caution">
    <text evidence="9">The sequence shown here is derived from an EMBL/GenBank/DDBJ whole genome shotgun (WGS) entry which is preliminary data.</text>
</comment>
<protein>
    <recommendedName>
        <fullName evidence="3">Vacuolar protein-sorting-associated protein 25</fullName>
    </recommendedName>
    <alternativeName>
        <fullName evidence="7">ESCRT-II complex subunit VPS25</fullName>
    </alternativeName>
</protein>
<dbReference type="GO" id="GO:0043328">
    <property type="term" value="P:protein transport to vacuole involved in ubiquitin-dependent protein catabolic process via the multivesicular body sorting pathway"/>
    <property type="evidence" value="ECO:0007669"/>
    <property type="project" value="TreeGrafter"/>
</dbReference>
<keyword evidence="5" id="KW-0963">Cytoplasm</keyword>
<evidence type="ECO:0000256" key="6">
    <source>
        <dbReference type="ARBA" id="ARBA00022927"/>
    </source>
</evidence>
<accession>A0A9P4I8K9</accession>
<sequence length="226" mass="24957">MSLSPPPSSSTTSLTTSASPFPTIYTPSTTTGDSSNSSDFVFPPQYSFPPFFTLQPNATTRASQLSSWSTLIQSYCRYHRLFSLVLVDAIQTPLFTNSKLSRALSLRDAQTILSWMASPEGGRRAEFADTGGKDAAKSSGEGGGGKVWIYWRRPEEWAEMLERWVEGTGQKGAVLTLYELVESDAVRKEEWAGMEGEMLRKSLNVLVKRGRAQIFGQGEELGVKFF</sequence>
<dbReference type="FunFam" id="1.10.10.10:FF:000141">
    <property type="entry name" value="vacuolar protein-sorting-associated protein 25"/>
    <property type="match status" value="1"/>
</dbReference>
<dbReference type="PANTHER" id="PTHR13149:SF0">
    <property type="entry name" value="VACUOLAR PROTEIN-SORTING-ASSOCIATED PROTEIN 25"/>
    <property type="match status" value="1"/>
</dbReference>
<organism evidence="9 10">
    <name type="scientific">Rhizodiscina lignyota</name>
    <dbReference type="NCBI Taxonomy" id="1504668"/>
    <lineage>
        <taxon>Eukaryota</taxon>
        <taxon>Fungi</taxon>
        <taxon>Dikarya</taxon>
        <taxon>Ascomycota</taxon>
        <taxon>Pezizomycotina</taxon>
        <taxon>Dothideomycetes</taxon>
        <taxon>Pleosporomycetidae</taxon>
        <taxon>Aulographales</taxon>
        <taxon>Rhizodiscinaceae</taxon>
        <taxon>Rhizodiscina</taxon>
    </lineage>
</organism>
<dbReference type="AlphaFoldDB" id="A0A9P4I8K9"/>
<keyword evidence="6" id="KW-0653">Protein transport</keyword>
<evidence type="ECO:0000256" key="5">
    <source>
        <dbReference type="ARBA" id="ARBA00022490"/>
    </source>
</evidence>
<evidence type="ECO:0000256" key="4">
    <source>
        <dbReference type="ARBA" id="ARBA00022448"/>
    </source>
</evidence>
<feature type="compositionally biased region" description="Low complexity" evidence="8">
    <location>
        <begin position="9"/>
        <end position="37"/>
    </location>
</feature>
<keyword evidence="4" id="KW-0813">Transport</keyword>
<dbReference type="SUPFAM" id="SSF46785">
    <property type="entry name" value="Winged helix' DNA-binding domain"/>
    <property type="match status" value="2"/>
</dbReference>
<feature type="region of interest" description="Disordered" evidence="8">
    <location>
        <begin position="1"/>
        <end position="37"/>
    </location>
</feature>
<dbReference type="GO" id="GO:0016236">
    <property type="term" value="P:macroautophagy"/>
    <property type="evidence" value="ECO:0007669"/>
    <property type="project" value="UniProtKB-ARBA"/>
</dbReference>
<evidence type="ECO:0000256" key="2">
    <source>
        <dbReference type="ARBA" id="ARBA00009674"/>
    </source>
</evidence>
<proteinExistence type="inferred from homology"/>
<dbReference type="EMBL" id="ML978133">
    <property type="protein sequence ID" value="KAF2094883.1"/>
    <property type="molecule type" value="Genomic_DNA"/>
</dbReference>
<dbReference type="GO" id="GO:0000814">
    <property type="term" value="C:ESCRT II complex"/>
    <property type="evidence" value="ECO:0007669"/>
    <property type="project" value="InterPro"/>
</dbReference>
<dbReference type="InterPro" id="IPR008570">
    <property type="entry name" value="ESCRT-II_cplx_Vps25-sub"/>
</dbReference>
<evidence type="ECO:0000256" key="1">
    <source>
        <dbReference type="ARBA" id="ARBA00004496"/>
    </source>
</evidence>